<reference evidence="1" key="1">
    <citation type="submission" date="2021-02" db="EMBL/GenBank/DDBJ databases">
        <authorList>
            <person name="Nowell W R."/>
        </authorList>
    </citation>
    <scope>NUCLEOTIDE SEQUENCE</scope>
</reference>
<gene>
    <name evidence="1" type="ORF">JBS370_LOCUS41589</name>
</gene>
<proteinExistence type="predicted"/>
<protein>
    <submittedName>
        <fullName evidence="1">Uncharacterized protein</fullName>
    </submittedName>
</protein>
<evidence type="ECO:0000313" key="1">
    <source>
        <dbReference type="EMBL" id="CAF4339906.1"/>
    </source>
</evidence>
<accession>A0A820KNF6</accession>
<name>A0A820KNF6_9BILA</name>
<evidence type="ECO:0000313" key="2">
    <source>
        <dbReference type="Proteomes" id="UP000663836"/>
    </source>
</evidence>
<organism evidence="1 2">
    <name type="scientific">Rotaria sordida</name>
    <dbReference type="NCBI Taxonomy" id="392033"/>
    <lineage>
        <taxon>Eukaryota</taxon>
        <taxon>Metazoa</taxon>
        <taxon>Spiralia</taxon>
        <taxon>Gnathifera</taxon>
        <taxon>Rotifera</taxon>
        <taxon>Eurotatoria</taxon>
        <taxon>Bdelloidea</taxon>
        <taxon>Philodinida</taxon>
        <taxon>Philodinidae</taxon>
        <taxon>Rotaria</taxon>
    </lineage>
</organism>
<dbReference type="Proteomes" id="UP000663836">
    <property type="component" value="Unassembled WGS sequence"/>
</dbReference>
<sequence>NHGERVLAFADYRLPLEKDYHLDYDKHNSRLHLRQIC</sequence>
<dbReference type="AlphaFoldDB" id="A0A820KNF6"/>
<dbReference type="EMBL" id="CAJOBD010047201">
    <property type="protein sequence ID" value="CAF4339906.1"/>
    <property type="molecule type" value="Genomic_DNA"/>
</dbReference>
<comment type="caution">
    <text evidence="1">The sequence shown here is derived from an EMBL/GenBank/DDBJ whole genome shotgun (WGS) entry which is preliminary data.</text>
</comment>
<feature type="non-terminal residue" evidence="1">
    <location>
        <position position="1"/>
    </location>
</feature>